<evidence type="ECO:0000256" key="1">
    <source>
        <dbReference type="ARBA" id="ARBA00004613"/>
    </source>
</evidence>
<dbReference type="GO" id="GO:0004222">
    <property type="term" value="F:metalloendopeptidase activity"/>
    <property type="evidence" value="ECO:0007669"/>
    <property type="project" value="InterPro"/>
</dbReference>
<dbReference type="PRINTS" id="PR00313">
    <property type="entry name" value="CABNDNGRPT"/>
</dbReference>
<keyword evidence="6" id="KW-0862">Zinc</keyword>
<dbReference type="PANTHER" id="PTHR38340:SF1">
    <property type="entry name" value="S-LAYER PROTEIN"/>
    <property type="match status" value="1"/>
</dbReference>
<dbReference type="SUPFAM" id="SSF51120">
    <property type="entry name" value="beta-Roll"/>
    <property type="match status" value="1"/>
</dbReference>
<evidence type="ECO:0000256" key="3">
    <source>
        <dbReference type="ARBA" id="ARBA00022670"/>
    </source>
</evidence>
<protein>
    <recommendedName>
        <fullName evidence="7">Peptidase M10 metallopeptidase domain-containing protein</fullName>
    </recommendedName>
</protein>
<dbReference type="STRING" id="1925591.BI308_00345"/>
<evidence type="ECO:0000256" key="2">
    <source>
        <dbReference type="ARBA" id="ARBA00022525"/>
    </source>
</evidence>
<evidence type="ECO:0000313" key="9">
    <source>
        <dbReference type="Proteomes" id="UP000183940"/>
    </source>
</evidence>
<dbReference type="InterPro" id="IPR001343">
    <property type="entry name" value="Hemolysn_Ca-bd"/>
</dbReference>
<dbReference type="EMBL" id="MLAW01000001">
    <property type="protein sequence ID" value="OJJ27460.1"/>
    <property type="molecule type" value="Genomic_DNA"/>
</dbReference>
<gene>
    <name evidence="8" type="ORF">BI308_00345</name>
</gene>
<organism evidence="8 9">
    <name type="scientific">Roseofilum reptotaenium AO1-A</name>
    <dbReference type="NCBI Taxonomy" id="1925591"/>
    <lineage>
        <taxon>Bacteria</taxon>
        <taxon>Bacillati</taxon>
        <taxon>Cyanobacteriota</taxon>
        <taxon>Cyanophyceae</taxon>
        <taxon>Desertifilales</taxon>
        <taxon>Desertifilaceae</taxon>
        <taxon>Roseofilum</taxon>
    </lineage>
</organism>
<dbReference type="PROSITE" id="PS00330">
    <property type="entry name" value="HEMOLYSIN_CALCIUM"/>
    <property type="match status" value="1"/>
</dbReference>
<dbReference type="Pfam" id="PF00413">
    <property type="entry name" value="Peptidase_M10"/>
    <property type="match status" value="1"/>
</dbReference>
<evidence type="ECO:0000256" key="5">
    <source>
        <dbReference type="ARBA" id="ARBA00022801"/>
    </source>
</evidence>
<keyword evidence="3" id="KW-0645">Protease</keyword>
<dbReference type="PANTHER" id="PTHR38340">
    <property type="entry name" value="S-LAYER PROTEIN"/>
    <property type="match status" value="1"/>
</dbReference>
<feature type="domain" description="Peptidase M10 metallopeptidase" evidence="7">
    <location>
        <begin position="321"/>
        <end position="375"/>
    </location>
</feature>
<dbReference type="GO" id="GO:0006508">
    <property type="term" value="P:proteolysis"/>
    <property type="evidence" value="ECO:0007669"/>
    <property type="project" value="UniProtKB-KW"/>
</dbReference>
<keyword evidence="9" id="KW-1185">Reference proteome</keyword>
<evidence type="ECO:0000313" key="8">
    <source>
        <dbReference type="EMBL" id="OJJ27460.1"/>
    </source>
</evidence>
<reference evidence="8" key="1">
    <citation type="submission" date="2016-10" db="EMBL/GenBank/DDBJ databases">
        <title>CRISPR-Cas defence system in Roseofilum reptotaenium: evidence of a bacteriophage-cyanobacterium arms race in the coral black band disease.</title>
        <authorList>
            <person name="Buerger P."/>
            <person name="Wood-Charlson E.M."/>
            <person name="Weynberg K.D."/>
            <person name="Willis B."/>
            <person name="Van Oppen M.J."/>
        </authorList>
    </citation>
    <scope>NUCLEOTIDE SEQUENCE [LARGE SCALE GENOMIC DNA]</scope>
    <source>
        <strain evidence="8">AO1-A</strain>
    </source>
</reference>
<accession>A0A1L9QXQ1</accession>
<dbReference type="Proteomes" id="UP000183940">
    <property type="component" value="Unassembled WGS sequence"/>
</dbReference>
<dbReference type="GO" id="GO:0005615">
    <property type="term" value="C:extracellular space"/>
    <property type="evidence" value="ECO:0007669"/>
    <property type="project" value="InterPro"/>
</dbReference>
<name>A0A1L9QXQ1_9CYAN</name>
<dbReference type="InterPro" id="IPR011049">
    <property type="entry name" value="Serralysin-like_metalloprot_C"/>
</dbReference>
<comment type="subcellular location">
    <subcellularLocation>
        <location evidence="1">Secreted</location>
    </subcellularLocation>
</comment>
<dbReference type="GO" id="GO:0008270">
    <property type="term" value="F:zinc ion binding"/>
    <property type="evidence" value="ECO:0007669"/>
    <property type="project" value="InterPro"/>
</dbReference>
<dbReference type="InterPro" id="IPR001818">
    <property type="entry name" value="Pept_M10_metallopeptidase"/>
</dbReference>
<dbReference type="SUPFAM" id="SSF55486">
    <property type="entry name" value="Metalloproteases ('zincins'), catalytic domain"/>
    <property type="match status" value="2"/>
</dbReference>
<evidence type="ECO:0000259" key="7">
    <source>
        <dbReference type="Pfam" id="PF00413"/>
    </source>
</evidence>
<proteinExistence type="predicted"/>
<dbReference type="InterPro" id="IPR018511">
    <property type="entry name" value="Hemolysin-typ_Ca-bd_CS"/>
</dbReference>
<evidence type="ECO:0000256" key="6">
    <source>
        <dbReference type="ARBA" id="ARBA00022833"/>
    </source>
</evidence>
<dbReference type="AlphaFoldDB" id="A0A1L9QXQ1"/>
<sequence>MPTDEYALESALTPGSAIAGTPSADTLIGTPNPDKIITYAGDDWIAGNQGSDTLKANTGQDLLYGGQDSDLLHGGQGNDTLYGDKGSDRLSGDLGSDLLIGGADRDFFILSQPSSANQTQTDWILDFEDGQDYIQLMGGLTYERLIIGLGTDNLTGTTLIQDLLTGQTLTILSGIHPNQLTPEDFISEALPFNLSQSAPSDSPLLLAPPETPTSFNIEFDYRFDHSGFFNDPNCRQILETAASFWERHILDEFADLAPGTSIYIKNPTTRSTVSFTLDRPIDDVLVFVGAAPLSSPILAQAGPSGNWTPGSDLDRRFNSANFEPWTGHISFNSSINWFIDPTPQTHNDIPPGQVDLMTVAAHELGHILGIGKSQAFNQWISGQTFIGPNALVMTEGLGVPLADDLSHIEDHFLPNGISGDSLLTPFVSLGVRQFPTLLDLVLLQDVGYQITV</sequence>
<dbReference type="InterPro" id="IPR024079">
    <property type="entry name" value="MetalloPept_cat_dom_sf"/>
</dbReference>
<comment type="caution">
    <text evidence="8">The sequence shown here is derived from an EMBL/GenBank/DDBJ whole genome shotgun (WGS) entry which is preliminary data.</text>
</comment>
<dbReference type="GO" id="GO:0031012">
    <property type="term" value="C:extracellular matrix"/>
    <property type="evidence" value="ECO:0007669"/>
    <property type="project" value="InterPro"/>
</dbReference>
<dbReference type="Gene3D" id="2.150.10.10">
    <property type="entry name" value="Serralysin-like metalloprotease, C-terminal"/>
    <property type="match status" value="2"/>
</dbReference>
<keyword evidence="4" id="KW-0479">Metal-binding</keyword>
<dbReference type="GO" id="GO:0005509">
    <property type="term" value="F:calcium ion binding"/>
    <property type="evidence" value="ECO:0007669"/>
    <property type="project" value="InterPro"/>
</dbReference>
<evidence type="ECO:0000256" key="4">
    <source>
        <dbReference type="ARBA" id="ARBA00022723"/>
    </source>
</evidence>
<dbReference type="Pfam" id="PF00353">
    <property type="entry name" value="HemolysinCabind"/>
    <property type="match status" value="1"/>
</dbReference>
<keyword evidence="2" id="KW-0964">Secreted</keyword>
<dbReference type="Gene3D" id="3.40.390.10">
    <property type="entry name" value="Collagenase (Catalytic Domain)"/>
    <property type="match status" value="1"/>
</dbReference>
<dbReference type="InterPro" id="IPR050557">
    <property type="entry name" value="RTX_toxin/Mannuronan_C5-epim"/>
</dbReference>
<keyword evidence="5" id="KW-0378">Hydrolase</keyword>